<dbReference type="OrthoDB" id="544685at2759"/>
<reference evidence="4 5" key="1">
    <citation type="journal article" date="2018" name="New Phytol.">
        <title>Phylogenomics of Endogonaceae and evolution of mycorrhizas within Mucoromycota.</title>
        <authorList>
            <person name="Chang Y."/>
            <person name="Desiro A."/>
            <person name="Na H."/>
            <person name="Sandor L."/>
            <person name="Lipzen A."/>
            <person name="Clum A."/>
            <person name="Barry K."/>
            <person name="Grigoriev I.V."/>
            <person name="Martin F.M."/>
            <person name="Stajich J.E."/>
            <person name="Smith M.E."/>
            <person name="Bonito G."/>
            <person name="Spatafora J.W."/>
        </authorList>
    </citation>
    <scope>NUCLEOTIDE SEQUENCE [LARGE SCALE GENOMIC DNA]</scope>
    <source>
        <strain evidence="4 5">GMNB39</strain>
    </source>
</reference>
<evidence type="ECO:0000256" key="1">
    <source>
        <dbReference type="SAM" id="MobiDB-lite"/>
    </source>
</evidence>
<accession>A0A433DMW4</accession>
<evidence type="ECO:0000313" key="4">
    <source>
        <dbReference type="EMBL" id="RUP52189.1"/>
    </source>
</evidence>
<dbReference type="PROSITE" id="PS50222">
    <property type="entry name" value="EF_HAND_2"/>
    <property type="match status" value="1"/>
</dbReference>
<comment type="caution">
    <text evidence="4">The sequence shown here is derived from an EMBL/GenBank/DDBJ whole genome shotgun (WGS) entry which is preliminary data.</text>
</comment>
<dbReference type="InterPro" id="IPR058650">
    <property type="entry name" value="Msy1/2-like"/>
</dbReference>
<evidence type="ECO:0000313" key="5">
    <source>
        <dbReference type="Proteomes" id="UP000268093"/>
    </source>
</evidence>
<feature type="region of interest" description="Disordered" evidence="1">
    <location>
        <begin position="1"/>
        <end position="37"/>
    </location>
</feature>
<keyword evidence="2" id="KW-0472">Membrane</keyword>
<evidence type="ECO:0000256" key="2">
    <source>
        <dbReference type="SAM" id="Phobius"/>
    </source>
</evidence>
<sequence length="784" mass="89162">MNMTEDDERAGDAANDEIGYDTAGETANTSRQNLPYLPDQQDFDWERDDDNFNDKGFHWEESSPSKLRLFLARFFSSHPVVVTCIMVLAVGVVLAAILVAMHYIFDPNPPVIVVHAQVWVIWAGFAWMIGWITHGFVEAVPWIIKRLTLIVKPHKSEFVKMRMAYYNALRSPIKTLLIAAWIWGCWGILISIYNLADSNYADVFIHVLECVFLGSVILFVEKFSLQLIVTRFHTKAYDNRIKGNDRELKALDRMKKGLRRGQHTPEILTRLRRKLNTKTPETPPKCSSPTLSPRHSSENFNTVTGLGDLGLQQLSTPVLSPAAETHPDSFSDNERPRIATNIRFSNQYATAISIQGTPTPESRQRNNVIPTPEFIEKLTSRLNRFSVQSPSTAPYLQRGALLRSNTVISEVDPLQNSGASISRANTIRSTIYPFQPSNSTGAQAKRLAKKIFNNLLPTNATRDYLLVSDLYPFFDTHGEAQKAFAIFDMDMNNEMTKQELKQGVVRIYRERKNLATSLRDLSQAAGKLDTIFLTMFALIWIIICCAVFSLNVLSELIPLWTLFLALSFVFGSSAKDLFESIIFVFVTEGFDIHTGSCDRVFIDGNNWIIHNMGLINTSFRQWDGTILYVRNSVLAQKNIFNIRRSGPMGEFLDWCNKHSNDFTPGVLALNIFQIESTNKIHCSIWVEHRTNWQDMMARYARRTNFYYALKEALDELDIRYVLPAQPIVHKEMETPPAYELARPLGMDRLAAAEVSDGLRHRGSTDNITMQAQQQEVPVVFETIH</sequence>
<keyword evidence="5" id="KW-1185">Reference proteome</keyword>
<evidence type="ECO:0000259" key="3">
    <source>
        <dbReference type="PROSITE" id="PS50222"/>
    </source>
</evidence>
<feature type="transmembrane region" description="Helical" evidence="2">
    <location>
        <begin position="201"/>
        <end position="220"/>
    </location>
</feature>
<feature type="transmembrane region" description="Helical" evidence="2">
    <location>
        <begin position="531"/>
        <end position="550"/>
    </location>
</feature>
<dbReference type="GO" id="GO:0005262">
    <property type="term" value="F:calcium channel activity"/>
    <property type="evidence" value="ECO:0007669"/>
    <property type="project" value="TreeGrafter"/>
</dbReference>
<dbReference type="PANTHER" id="PTHR31323:SF1">
    <property type="entry name" value="MECHANOSENSITIVE ION CHANNEL PROTEIN"/>
    <property type="match status" value="1"/>
</dbReference>
<dbReference type="InterPro" id="IPR018247">
    <property type="entry name" value="EF_Hand_1_Ca_BS"/>
</dbReference>
<dbReference type="PROSITE" id="PS00018">
    <property type="entry name" value="EF_HAND_1"/>
    <property type="match status" value="1"/>
</dbReference>
<proteinExistence type="predicted"/>
<keyword evidence="2" id="KW-1133">Transmembrane helix</keyword>
<dbReference type="AlphaFoldDB" id="A0A433DMW4"/>
<feature type="compositionally biased region" description="Acidic residues" evidence="1">
    <location>
        <begin position="1"/>
        <end position="19"/>
    </location>
</feature>
<dbReference type="PANTHER" id="PTHR31323">
    <property type="entry name" value="MECHANOSENSITIVE ION CHANNEL PROTEIN MSY2"/>
    <property type="match status" value="1"/>
</dbReference>
<gene>
    <name evidence="4" type="ORF">BC936DRAFT_138073</name>
</gene>
<feature type="transmembrane region" description="Helical" evidence="2">
    <location>
        <begin position="176"/>
        <end position="195"/>
    </location>
</feature>
<organism evidence="4 5">
    <name type="scientific">Jimgerdemannia flammicorona</name>
    <dbReference type="NCBI Taxonomy" id="994334"/>
    <lineage>
        <taxon>Eukaryota</taxon>
        <taxon>Fungi</taxon>
        <taxon>Fungi incertae sedis</taxon>
        <taxon>Mucoromycota</taxon>
        <taxon>Mucoromycotina</taxon>
        <taxon>Endogonomycetes</taxon>
        <taxon>Endogonales</taxon>
        <taxon>Endogonaceae</taxon>
        <taxon>Jimgerdemannia</taxon>
    </lineage>
</organism>
<dbReference type="InterPro" id="IPR002048">
    <property type="entry name" value="EF_hand_dom"/>
</dbReference>
<name>A0A433DMW4_9FUNG</name>
<dbReference type="GO" id="GO:0005509">
    <property type="term" value="F:calcium ion binding"/>
    <property type="evidence" value="ECO:0007669"/>
    <property type="project" value="InterPro"/>
</dbReference>
<protein>
    <recommendedName>
        <fullName evidence="3">EF-hand domain-containing protein</fullName>
    </recommendedName>
</protein>
<feature type="region of interest" description="Disordered" evidence="1">
    <location>
        <begin position="275"/>
        <end position="296"/>
    </location>
</feature>
<feature type="transmembrane region" description="Helical" evidence="2">
    <location>
        <begin position="116"/>
        <end position="137"/>
    </location>
</feature>
<dbReference type="EMBL" id="RBNI01000124">
    <property type="protein sequence ID" value="RUP52189.1"/>
    <property type="molecule type" value="Genomic_DNA"/>
</dbReference>
<feature type="compositionally biased region" description="Polar residues" evidence="1">
    <location>
        <begin position="277"/>
        <end position="296"/>
    </location>
</feature>
<feature type="transmembrane region" description="Helical" evidence="2">
    <location>
        <begin position="80"/>
        <end position="104"/>
    </location>
</feature>
<dbReference type="Proteomes" id="UP000268093">
    <property type="component" value="Unassembled WGS sequence"/>
</dbReference>
<feature type="domain" description="EF-hand" evidence="3">
    <location>
        <begin position="475"/>
        <end position="510"/>
    </location>
</feature>
<dbReference type="GO" id="GO:0006874">
    <property type="term" value="P:intracellular calcium ion homeostasis"/>
    <property type="evidence" value="ECO:0007669"/>
    <property type="project" value="TreeGrafter"/>
</dbReference>
<dbReference type="Pfam" id="PF25886">
    <property type="entry name" value="Msy1"/>
    <property type="match status" value="1"/>
</dbReference>
<keyword evidence="2" id="KW-0812">Transmembrane</keyword>